<reference evidence="2 3" key="1">
    <citation type="submission" date="2017-05" db="EMBL/GenBank/DDBJ databases">
        <title>Genomic insights into alkan degradation activity of Oleiphilus messinensis.</title>
        <authorList>
            <person name="Kozyavkin S.A."/>
            <person name="Slesarev A.I."/>
            <person name="Golyshin P.N."/>
            <person name="Korzhenkov A."/>
            <person name="Golyshina O.N."/>
            <person name="Toshchakov S.V."/>
        </authorList>
    </citation>
    <scope>NUCLEOTIDE SEQUENCE [LARGE SCALE GENOMIC DNA]</scope>
    <source>
        <strain evidence="2 3">ME102</strain>
    </source>
</reference>
<dbReference type="KEGG" id="ome:OLMES_1532"/>
<evidence type="ECO:0000256" key="1">
    <source>
        <dbReference type="SAM" id="MobiDB-lite"/>
    </source>
</evidence>
<accession>A0A1Y0I549</accession>
<feature type="region of interest" description="Disordered" evidence="1">
    <location>
        <begin position="26"/>
        <end position="62"/>
    </location>
</feature>
<sequence>MKNSGRKRPLTQEEIKKVAKKILRDNPMYINDEPSVVGSTDSLTESMEEDDETADRKSSKRS</sequence>
<name>A0A1Y0I549_9GAMM</name>
<proteinExistence type="predicted"/>
<dbReference type="AlphaFoldDB" id="A0A1Y0I549"/>
<evidence type="ECO:0000313" key="2">
    <source>
        <dbReference type="EMBL" id="ARU55607.1"/>
    </source>
</evidence>
<dbReference type="Proteomes" id="UP000196027">
    <property type="component" value="Chromosome"/>
</dbReference>
<keyword evidence="3" id="KW-1185">Reference proteome</keyword>
<gene>
    <name evidence="2" type="ORF">OLMES_1532</name>
</gene>
<evidence type="ECO:0000313" key="3">
    <source>
        <dbReference type="Proteomes" id="UP000196027"/>
    </source>
</evidence>
<dbReference type="EMBL" id="CP021425">
    <property type="protein sequence ID" value="ARU55607.1"/>
    <property type="molecule type" value="Genomic_DNA"/>
</dbReference>
<organism evidence="2 3">
    <name type="scientific">Oleiphilus messinensis</name>
    <dbReference type="NCBI Taxonomy" id="141451"/>
    <lineage>
        <taxon>Bacteria</taxon>
        <taxon>Pseudomonadati</taxon>
        <taxon>Pseudomonadota</taxon>
        <taxon>Gammaproteobacteria</taxon>
        <taxon>Oceanospirillales</taxon>
        <taxon>Oleiphilaceae</taxon>
        <taxon>Oleiphilus</taxon>
    </lineage>
</organism>
<protein>
    <submittedName>
        <fullName evidence="2">Uncharacterized protein</fullName>
    </submittedName>
</protein>